<accession>A0ABR9V755</accession>
<comment type="caution">
    <text evidence="1">The sequence shown here is derived from an EMBL/GenBank/DDBJ whole genome shotgun (WGS) entry which is preliminary data.</text>
</comment>
<evidence type="ECO:0000313" key="2">
    <source>
        <dbReference type="Proteomes" id="UP000654604"/>
    </source>
</evidence>
<name>A0ABR9V755_9CHRO</name>
<dbReference type="Proteomes" id="UP000654604">
    <property type="component" value="Unassembled WGS sequence"/>
</dbReference>
<sequence>MRSMHRTSTTQMEVTSIRLEKTLKDSLKSLSGSQGYQTLIRDILWNYVQQKSGEYRPNFTKTDIRATLEAIARKDESCVLSGKLISQGEPLFLALTIYGDFVPVSVDAWDNS</sequence>
<protein>
    <submittedName>
        <fullName evidence="1">Uncharacterized protein</fullName>
    </submittedName>
</protein>
<keyword evidence="2" id="KW-1185">Reference proteome</keyword>
<dbReference type="RefSeq" id="WP_193801944.1">
    <property type="nucleotide sequence ID" value="NZ_JADEWC010000043.1"/>
</dbReference>
<gene>
    <name evidence="1" type="ORF">IQ215_13545</name>
</gene>
<dbReference type="EMBL" id="JADEWC010000043">
    <property type="protein sequence ID" value="MBE9223723.1"/>
    <property type="molecule type" value="Genomic_DNA"/>
</dbReference>
<organism evidence="1 2">
    <name type="scientific">Cyanobacterium stanieri LEGE 03274</name>
    <dbReference type="NCBI Taxonomy" id="1828756"/>
    <lineage>
        <taxon>Bacteria</taxon>
        <taxon>Bacillati</taxon>
        <taxon>Cyanobacteriota</taxon>
        <taxon>Cyanophyceae</taxon>
        <taxon>Oscillatoriophycideae</taxon>
        <taxon>Chroococcales</taxon>
        <taxon>Geminocystaceae</taxon>
        <taxon>Cyanobacterium</taxon>
    </lineage>
</organism>
<evidence type="ECO:0000313" key="1">
    <source>
        <dbReference type="EMBL" id="MBE9223723.1"/>
    </source>
</evidence>
<proteinExistence type="predicted"/>
<reference evidence="1 2" key="1">
    <citation type="submission" date="2020-10" db="EMBL/GenBank/DDBJ databases">
        <authorList>
            <person name="Castelo-Branco R."/>
            <person name="Eusebio N."/>
            <person name="Adriana R."/>
            <person name="Vieira A."/>
            <person name="Brugerolle De Fraissinette N."/>
            <person name="Rezende De Castro R."/>
            <person name="Schneider M.P."/>
            <person name="Vasconcelos V."/>
            <person name="Leao P.N."/>
        </authorList>
    </citation>
    <scope>NUCLEOTIDE SEQUENCE [LARGE SCALE GENOMIC DNA]</scope>
    <source>
        <strain evidence="1 2">LEGE 03274</strain>
    </source>
</reference>